<evidence type="ECO:0000313" key="3">
    <source>
        <dbReference type="Proteomes" id="UP001597109"/>
    </source>
</evidence>
<protein>
    <submittedName>
        <fullName evidence="2">Uncharacterized protein</fullName>
    </submittedName>
</protein>
<evidence type="ECO:0000313" key="2">
    <source>
        <dbReference type="EMBL" id="MFD1032170.1"/>
    </source>
</evidence>
<comment type="caution">
    <text evidence="2">The sequence shown here is derived from an EMBL/GenBank/DDBJ whole genome shotgun (WGS) entry which is preliminary data.</text>
</comment>
<organism evidence="2 3">
    <name type="scientific">Metaplanococcus flavidus</name>
    <dbReference type="NCBI Taxonomy" id="569883"/>
    <lineage>
        <taxon>Bacteria</taxon>
        <taxon>Bacillati</taxon>
        <taxon>Bacillota</taxon>
        <taxon>Bacilli</taxon>
        <taxon>Bacillales</taxon>
        <taxon>Caryophanaceae</taxon>
        <taxon>Metaplanococcus</taxon>
    </lineage>
</organism>
<accession>A0ABW3LCT3</accession>
<name>A0ABW3LCT3_9BACL</name>
<evidence type="ECO:0000256" key="1">
    <source>
        <dbReference type="SAM" id="Coils"/>
    </source>
</evidence>
<gene>
    <name evidence="2" type="ORF">ACFQ1X_12090</name>
</gene>
<feature type="coiled-coil region" evidence="1">
    <location>
        <begin position="5"/>
        <end position="32"/>
    </location>
</feature>
<keyword evidence="1" id="KW-0175">Coiled coil</keyword>
<dbReference type="Proteomes" id="UP001597109">
    <property type="component" value="Unassembled WGS sequence"/>
</dbReference>
<dbReference type="RefSeq" id="WP_379082722.1">
    <property type="nucleotide sequence ID" value="NZ_JBHTKI010000019.1"/>
</dbReference>
<sequence length="44" mass="5216">MKTELEKSQEREEQLLAIVQQLQTDLDELKKAPAKSKRKFWGKD</sequence>
<keyword evidence="3" id="KW-1185">Reference proteome</keyword>
<proteinExistence type="predicted"/>
<reference evidence="3" key="1">
    <citation type="journal article" date="2019" name="Int. J. Syst. Evol. Microbiol.">
        <title>The Global Catalogue of Microorganisms (GCM) 10K type strain sequencing project: providing services to taxonomists for standard genome sequencing and annotation.</title>
        <authorList>
            <consortium name="The Broad Institute Genomics Platform"/>
            <consortium name="The Broad Institute Genome Sequencing Center for Infectious Disease"/>
            <person name="Wu L."/>
            <person name="Ma J."/>
        </authorList>
    </citation>
    <scope>NUCLEOTIDE SEQUENCE [LARGE SCALE GENOMIC DNA]</scope>
    <source>
        <strain evidence="3">CCUG 56756</strain>
    </source>
</reference>
<dbReference type="EMBL" id="JBHTKI010000019">
    <property type="protein sequence ID" value="MFD1032170.1"/>
    <property type="molecule type" value="Genomic_DNA"/>
</dbReference>